<dbReference type="Proteomes" id="UP000283295">
    <property type="component" value="Unassembled WGS sequence"/>
</dbReference>
<proteinExistence type="predicted"/>
<evidence type="ECO:0000313" key="2">
    <source>
        <dbReference type="Proteomes" id="UP000283295"/>
    </source>
</evidence>
<comment type="caution">
    <text evidence="1">The sequence shown here is derived from an EMBL/GenBank/DDBJ whole genome shotgun (WGS) entry which is preliminary data.</text>
</comment>
<gene>
    <name evidence="1" type="ORF">DWX94_04230</name>
</gene>
<reference evidence="1 2" key="1">
    <citation type="submission" date="2018-08" db="EMBL/GenBank/DDBJ databases">
        <title>A genome reference for cultivated species of the human gut microbiota.</title>
        <authorList>
            <person name="Zou Y."/>
            <person name="Xue W."/>
            <person name="Luo G."/>
        </authorList>
    </citation>
    <scope>NUCLEOTIDE SEQUENCE [LARGE SCALE GENOMIC DNA]</scope>
    <source>
        <strain evidence="1 2">AF22-21</strain>
    </source>
</reference>
<organism evidence="1 2">
    <name type="scientific">Coprococcus eutactus</name>
    <dbReference type="NCBI Taxonomy" id="33043"/>
    <lineage>
        <taxon>Bacteria</taxon>
        <taxon>Bacillati</taxon>
        <taxon>Bacillota</taxon>
        <taxon>Clostridia</taxon>
        <taxon>Lachnospirales</taxon>
        <taxon>Lachnospiraceae</taxon>
        <taxon>Coprococcus</taxon>
    </lineage>
</organism>
<sequence>MIRKIIAENAIYRSDAITGTFLKNGYDEMGLPWSDVYISFCGDKKKTKIAGFAIHESSCKASDMCHELIPDLLMKLRLMLW</sequence>
<protein>
    <submittedName>
        <fullName evidence="1">Uncharacterized protein</fullName>
    </submittedName>
</protein>
<accession>A0A412ITT9</accession>
<evidence type="ECO:0000313" key="1">
    <source>
        <dbReference type="EMBL" id="RGS43532.1"/>
    </source>
</evidence>
<name>A0A412ITT9_9FIRM</name>
<dbReference type="EMBL" id="QRVK01000006">
    <property type="protein sequence ID" value="RGS43532.1"/>
    <property type="molecule type" value="Genomic_DNA"/>
</dbReference>
<dbReference type="AlphaFoldDB" id="A0A412ITT9"/>